<organism evidence="1 2">
    <name type="scientific">Grus japonensis</name>
    <name type="common">Japanese crane</name>
    <name type="synonym">Red-crowned crane</name>
    <dbReference type="NCBI Taxonomy" id="30415"/>
    <lineage>
        <taxon>Eukaryota</taxon>
        <taxon>Metazoa</taxon>
        <taxon>Chordata</taxon>
        <taxon>Craniata</taxon>
        <taxon>Vertebrata</taxon>
        <taxon>Euteleostomi</taxon>
        <taxon>Archelosauria</taxon>
        <taxon>Archosauria</taxon>
        <taxon>Dinosauria</taxon>
        <taxon>Saurischia</taxon>
        <taxon>Theropoda</taxon>
        <taxon>Coelurosauria</taxon>
        <taxon>Aves</taxon>
        <taxon>Neognathae</taxon>
        <taxon>Neoaves</taxon>
        <taxon>Gruiformes</taxon>
        <taxon>Gruidae</taxon>
        <taxon>Grus</taxon>
    </lineage>
</organism>
<dbReference type="PANTHER" id="PTHR33332">
    <property type="entry name" value="REVERSE TRANSCRIPTASE DOMAIN-CONTAINING PROTEIN"/>
    <property type="match status" value="1"/>
</dbReference>
<evidence type="ECO:0000313" key="1">
    <source>
        <dbReference type="EMBL" id="GAB0175844.1"/>
    </source>
</evidence>
<gene>
    <name evidence="1" type="ORF">GRJ2_000049600</name>
</gene>
<proteinExistence type="predicted"/>
<reference evidence="1 2" key="1">
    <citation type="submission" date="2024-06" db="EMBL/GenBank/DDBJ databases">
        <title>The draft genome of Grus japonensis, version 3.</title>
        <authorList>
            <person name="Nabeshima K."/>
            <person name="Suzuki S."/>
            <person name="Onuma M."/>
        </authorList>
    </citation>
    <scope>NUCLEOTIDE SEQUENCE [LARGE SCALE GENOMIC DNA]</scope>
    <source>
        <strain evidence="1 2">451A</strain>
    </source>
</reference>
<dbReference type="AlphaFoldDB" id="A0ABC9VQX8"/>
<evidence type="ECO:0000313" key="2">
    <source>
        <dbReference type="Proteomes" id="UP001623348"/>
    </source>
</evidence>
<name>A0ABC9VQX8_GRUJA</name>
<sequence length="186" mass="20844">MLIPAANYFPSPSLSEIDTILFNIFINDMDDRGKCSLSKCADTTKLGAVADTAEGHVAIQRDLDRLEKWANRNLMQLNKGNCKVLHLGKNNPRHQYMLGATQLESSLAEKDLEVLVDTKLNMSQQCAFAAKKGSGILSCTRQSTGSRSREVIFPLYSAVVRPQLEYCVQFWAAQYTTDMHILERVQ</sequence>
<dbReference type="Proteomes" id="UP001623348">
    <property type="component" value="Unassembled WGS sequence"/>
</dbReference>
<dbReference type="PRINTS" id="PR01345">
    <property type="entry name" value="CERVTRCPTASE"/>
</dbReference>
<comment type="caution">
    <text evidence="1">The sequence shown here is derived from an EMBL/GenBank/DDBJ whole genome shotgun (WGS) entry which is preliminary data.</text>
</comment>
<accession>A0ABC9VQX8</accession>
<protein>
    <submittedName>
        <fullName evidence="1">Mitochondrial enolase superfamily member 1</fullName>
    </submittedName>
</protein>
<dbReference type="EMBL" id="BAAFJT010000001">
    <property type="protein sequence ID" value="GAB0175844.1"/>
    <property type="molecule type" value="Genomic_DNA"/>
</dbReference>
<keyword evidence="2" id="KW-1185">Reference proteome</keyword>